<keyword evidence="6 8" id="KW-0503">Monooxygenase</keyword>
<dbReference type="PROSITE" id="PS00086">
    <property type="entry name" value="CYTOCHROME_P450"/>
    <property type="match status" value="1"/>
</dbReference>
<gene>
    <name evidence="11" type="ORF">GTHE00462_LOCUS14894</name>
</gene>
<dbReference type="InterPro" id="IPR050196">
    <property type="entry name" value="Cytochrome_P450_Monoox"/>
</dbReference>
<name>A0A7S4KM85_GUITH</name>
<dbReference type="Gene3D" id="1.10.630.10">
    <property type="entry name" value="Cytochrome P450"/>
    <property type="match status" value="1"/>
</dbReference>
<dbReference type="SUPFAM" id="SSF48264">
    <property type="entry name" value="Cytochrome P450"/>
    <property type="match status" value="1"/>
</dbReference>
<keyword evidence="3 7" id="KW-0479">Metal-binding</keyword>
<proteinExistence type="inferred from homology"/>
<dbReference type="PANTHER" id="PTHR24291:SF50">
    <property type="entry name" value="BIFUNCTIONAL ALBAFLAVENONE MONOOXYGENASE_TERPENE SYNTHASE"/>
    <property type="match status" value="1"/>
</dbReference>
<sequence length="637" mass="71336">MDSARTLQVVLLVACGLLEVTAYSSLALSSPARYLTLQADVVRTPRRASILSMRQTLSSDEETKQSLHGAAKGHDHGHHAHQLPPLLSPKMFHTGTSAVKSQEIKDPDMMDNFLTGLFQIGGKFLWPNDKAVLAVGHINDLIGDRPMFMPLNKYFREYGGVYKLSFAPVPQATFYVLSDPHAIKHVLKESPNDFDKGLLSEILEPILGKGLIPADPETWRQRRPVIQPGFHMRWLERMTMTFNECASIMIDKLEGEADAGNLVDMEGMFNSVSLDIIGKAVFNYEFGSVTRESPVIKAAYACLKEAEHRSTFLLPYWNVPFLGQGKFSVVPRQREFAAHLEVLNDTLDTIIQKAKSLKNEDDLEALERRDYKSIQDPSLLRFLVDLRGGDCNDKQLRDDLMTLLVAGHETTGSLLTWTAFELAQNPAEMRKVQEEVDRVLGGRNPTMDDIKKLEYTRLVLAEGLRLYPQPPILLRRALKETKLPVAHSGSHEDQASSDMQPSGVSISPGANIFISVWNLHRNPKLWDNPDSFDPSRWLRPQPATNGHSSWAGYTPRKDMGLYPNENDANYGYIPFGGGQRKCVGDQFAMQEAVVILSKLFQRFDIELAGSPEEVGMSTGATIHSKNGLMIRLKKRNV</sequence>
<evidence type="ECO:0000256" key="10">
    <source>
        <dbReference type="SAM" id="SignalP"/>
    </source>
</evidence>
<feature type="signal peptide" evidence="10">
    <location>
        <begin position="1"/>
        <end position="22"/>
    </location>
</feature>
<evidence type="ECO:0000256" key="5">
    <source>
        <dbReference type="ARBA" id="ARBA00023004"/>
    </source>
</evidence>
<dbReference type="InterPro" id="IPR017972">
    <property type="entry name" value="Cyt_P450_CS"/>
</dbReference>
<accession>A0A7S4KM85</accession>
<evidence type="ECO:0000256" key="1">
    <source>
        <dbReference type="ARBA" id="ARBA00010617"/>
    </source>
</evidence>
<comment type="similarity">
    <text evidence="1 8">Belongs to the cytochrome P450 family.</text>
</comment>
<keyword evidence="4 8" id="KW-0560">Oxidoreductase</keyword>
<dbReference type="Pfam" id="PF00067">
    <property type="entry name" value="p450"/>
    <property type="match status" value="1"/>
</dbReference>
<dbReference type="GO" id="GO:0020037">
    <property type="term" value="F:heme binding"/>
    <property type="evidence" value="ECO:0007669"/>
    <property type="project" value="InterPro"/>
</dbReference>
<dbReference type="PRINTS" id="PR00463">
    <property type="entry name" value="EP450I"/>
</dbReference>
<evidence type="ECO:0000256" key="9">
    <source>
        <dbReference type="SAM" id="MobiDB-lite"/>
    </source>
</evidence>
<keyword evidence="10" id="KW-0732">Signal</keyword>
<evidence type="ECO:0000256" key="2">
    <source>
        <dbReference type="ARBA" id="ARBA00022617"/>
    </source>
</evidence>
<dbReference type="GO" id="GO:0004497">
    <property type="term" value="F:monooxygenase activity"/>
    <property type="evidence" value="ECO:0007669"/>
    <property type="project" value="UniProtKB-KW"/>
</dbReference>
<comment type="cofactor">
    <cofactor evidence="7">
        <name>heme</name>
        <dbReference type="ChEBI" id="CHEBI:30413"/>
    </cofactor>
</comment>
<protein>
    <recommendedName>
        <fullName evidence="12">Cytochrome P450</fullName>
    </recommendedName>
</protein>
<feature type="region of interest" description="Disordered" evidence="9">
    <location>
        <begin position="54"/>
        <end position="80"/>
    </location>
</feature>
<dbReference type="AlphaFoldDB" id="A0A7S4KM85"/>
<reference evidence="11" key="1">
    <citation type="submission" date="2021-01" db="EMBL/GenBank/DDBJ databases">
        <authorList>
            <person name="Corre E."/>
            <person name="Pelletier E."/>
            <person name="Niang G."/>
            <person name="Scheremetjew M."/>
            <person name="Finn R."/>
            <person name="Kale V."/>
            <person name="Holt S."/>
            <person name="Cochrane G."/>
            <person name="Meng A."/>
            <person name="Brown T."/>
            <person name="Cohen L."/>
        </authorList>
    </citation>
    <scope>NUCLEOTIDE SEQUENCE</scope>
    <source>
        <strain evidence="11">CCMP 2712</strain>
    </source>
</reference>
<feature type="chain" id="PRO_5031235921" description="Cytochrome P450" evidence="10">
    <location>
        <begin position="23"/>
        <end position="637"/>
    </location>
</feature>
<evidence type="ECO:0000256" key="7">
    <source>
        <dbReference type="PIRSR" id="PIRSR602401-1"/>
    </source>
</evidence>
<dbReference type="GO" id="GO:0016705">
    <property type="term" value="F:oxidoreductase activity, acting on paired donors, with incorporation or reduction of molecular oxygen"/>
    <property type="evidence" value="ECO:0007669"/>
    <property type="project" value="InterPro"/>
</dbReference>
<evidence type="ECO:0000256" key="6">
    <source>
        <dbReference type="ARBA" id="ARBA00023033"/>
    </source>
</evidence>
<feature type="binding site" description="axial binding residue" evidence="7">
    <location>
        <position position="582"/>
    </location>
    <ligand>
        <name>heme</name>
        <dbReference type="ChEBI" id="CHEBI:30413"/>
    </ligand>
    <ligandPart>
        <name>Fe</name>
        <dbReference type="ChEBI" id="CHEBI:18248"/>
    </ligandPart>
</feature>
<dbReference type="GO" id="GO:0005506">
    <property type="term" value="F:iron ion binding"/>
    <property type="evidence" value="ECO:0007669"/>
    <property type="project" value="InterPro"/>
</dbReference>
<dbReference type="InterPro" id="IPR001128">
    <property type="entry name" value="Cyt_P450"/>
</dbReference>
<dbReference type="InterPro" id="IPR036396">
    <property type="entry name" value="Cyt_P450_sf"/>
</dbReference>
<evidence type="ECO:0000256" key="4">
    <source>
        <dbReference type="ARBA" id="ARBA00023002"/>
    </source>
</evidence>
<keyword evidence="5 7" id="KW-0408">Iron</keyword>
<evidence type="ECO:0000256" key="3">
    <source>
        <dbReference type="ARBA" id="ARBA00022723"/>
    </source>
</evidence>
<keyword evidence="2 7" id="KW-0349">Heme</keyword>
<dbReference type="PANTHER" id="PTHR24291">
    <property type="entry name" value="CYTOCHROME P450 FAMILY 4"/>
    <property type="match status" value="1"/>
</dbReference>
<evidence type="ECO:0000256" key="8">
    <source>
        <dbReference type="RuleBase" id="RU000461"/>
    </source>
</evidence>
<evidence type="ECO:0000313" key="11">
    <source>
        <dbReference type="EMBL" id="CAE2298997.1"/>
    </source>
</evidence>
<dbReference type="PRINTS" id="PR00385">
    <property type="entry name" value="P450"/>
</dbReference>
<organism evidence="11">
    <name type="scientific">Guillardia theta</name>
    <name type="common">Cryptophyte</name>
    <name type="synonym">Cryptomonas phi</name>
    <dbReference type="NCBI Taxonomy" id="55529"/>
    <lineage>
        <taxon>Eukaryota</taxon>
        <taxon>Cryptophyceae</taxon>
        <taxon>Pyrenomonadales</taxon>
        <taxon>Geminigeraceae</taxon>
        <taxon>Guillardia</taxon>
    </lineage>
</organism>
<dbReference type="InterPro" id="IPR002401">
    <property type="entry name" value="Cyt_P450_E_grp-I"/>
</dbReference>
<dbReference type="EMBL" id="HBKN01018881">
    <property type="protein sequence ID" value="CAE2298997.1"/>
    <property type="molecule type" value="Transcribed_RNA"/>
</dbReference>
<dbReference type="CDD" id="cd11046">
    <property type="entry name" value="CYP97"/>
    <property type="match status" value="1"/>
</dbReference>
<evidence type="ECO:0008006" key="12">
    <source>
        <dbReference type="Google" id="ProtNLM"/>
    </source>
</evidence>